<dbReference type="PANTHER" id="PTHR43308:SF5">
    <property type="entry name" value="S-LAYER PROTEIN _ PEPTIDOGLYCAN ENDO-BETA-N-ACETYLGLUCOSAMINIDASE"/>
    <property type="match status" value="1"/>
</dbReference>
<dbReference type="RefSeq" id="WP_183570656.1">
    <property type="nucleotide sequence ID" value="NZ_CBCSLB010000050.1"/>
</dbReference>
<reference evidence="2 3" key="1">
    <citation type="submission" date="2020-08" db="EMBL/GenBank/DDBJ databases">
        <title>Genomic Encyclopedia of Type Strains, Phase III (KMG-III): the genomes of soil and plant-associated and newly described type strains.</title>
        <authorList>
            <person name="Whitman W."/>
        </authorList>
    </citation>
    <scope>NUCLEOTIDE SEQUENCE [LARGE SCALE GENOMIC DNA]</scope>
    <source>
        <strain evidence="2 3">CECT 8234</strain>
    </source>
</reference>
<feature type="domain" description="SLH" evidence="1">
    <location>
        <begin position="1018"/>
        <end position="1070"/>
    </location>
</feature>
<dbReference type="Gene3D" id="2.160.20.110">
    <property type="match status" value="1"/>
</dbReference>
<dbReference type="PANTHER" id="PTHR43308">
    <property type="entry name" value="OUTER MEMBRANE PROTEIN ALPHA-RELATED"/>
    <property type="match status" value="1"/>
</dbReference>
<feature type="domain" description="SLH" evidence="1">
    <location>
        <begin position="1071"/>
        <end position="1130"/>
    </location>
</feature>
<sequence>MLQRSVTGRKSRKTSLIGMLCFVIIISLFGPMTNPSQVFAASDFSGGSGVIGDPYIITTPDQLNRIRNYSGSHFKLGGNIDLTDYLSATGAGYNGGQYWTPIYSFSGTLDGDGYVVKGLKINRNMNFLGFIGEQVSGSIIKNIGFENVDVVNSSLYFTGAIAGAQRTSSSISNSYVTGKVTGTIYTGGMVGYQDLAEIINSYSTADVTTNNSSNVGGLVGITYKSSITNNYASGAVIGSYPRGGLVGGIYSGENATVFVDNYYDQEVSNDSDHSGKGIPKSTADMKTQSTFSTWDFDSEWFIKDGHYPELQVFLAETPTADIEGGSVAWQTEVELSSGTTGAAIYYTTNGDEPTLNNTLYNSPIVVTDDMTIKAIAVKGTVYNEAMVESYTVTGRPAAPTTGSLVPGTNVDTTHLNGVTDAMEYKVNNSSYVAVATGAASVDNISVQVGDTISVRTAAGSGYPATDAQILTVALADIHPKSTVSTLTSTIGAVSTGGTANEAIKDIPYGTTLAAFKDAITPAADATFEVYEANGISEATSLATGNKVIVTAQDPSSKTTYTITVQEGPPTAYLSQGTNADSTSLNGVTDVMEYKVNNGNYVAIAAGATAVDNITVQDEDTITVRTAATLNNMASVEQVLTVGLEDIKPKSTESTLTSTFGTVSTEGAPNETITSIPYGTALVEFKAAITPAAHATFEVYDANGIDQATTLTTGNKVIVTAQDGVTKTTYTVTVQEGPPEGYLLPGTSFDTTILNGVSDAMEYNVNNGSYVAIATGTTSVDNISVEAGDTISVRTAATLANVASAVQVLTVDLTDIHLKSTIATLTSSIGTVSTGGAANETITNIPYGTTLAVFKAAITPAADATFKVYEANGIDQATTLATGNKVIVTAQDETTKTTYTVTVESSAPVVLTPTPVGPTIPTVPTPTPVVNKPVYNDKVDKAAIAEIKLKAESASSTTFMDVKITSWSYADIDFAARAGIVKGYADGTFRGEGKVTRGEFAKMLVNALGLTATGTQVVTDATGHFAENAIRALLEKGIMTGYADGSFEPNREITRAEIAALLARVLDLALLNTNTKFEDINGSWAKAHINALGNAGIINGKTEHEFIPNANASREESVVLIVRLLKLVPTE</sequence>
<dbReference type="EMBL" id="JACHXW010000028">
    <property type="protein sequence ID" value="MBB3155720.1"/>
    <property type="molecule type" value="Genomic_DNA"/>
</dbReference>
<dbReference type="InterPro" id="IPR059177">
    <property type="entry name" value="GH29D-like_dom"/>
</dbReference>
<gene>
    <name evidence="2" type="ORF">FHS16_005828</name>
</gene>
<evidence type="ECO:0000313" key="3">
    <source>
        <dbReference type="Proteomes" id="UP000518605"/>
    </source>
</evidence>
<dbReference type="AlphaFoldDB" id="A0A7W5CDK3"/>
<protein>
    <submittedName>
        <fullName evidence="2">Uncharacterized protein YcfL/co-chaperonin GroES (HSP10)</fullName>
    </submittedName>
</protein>
<evidence type="ECO:0000313" key="2">
    <source>
        <dbReference type="EMBL" id="MBB3155720.1"/>
    </source>
</evidence>
<dbReference type="Proteomes" id="UP000518605">
    <property type="component" value="Unassembled WGS sequence"/>
</dbReference>
<dbReference type="InterPro" id="IPR001119">
    <property type="entry name" value="SLH_dom"/>
</dbReference>
<organism evidence="2 3">
    <name type="scientific">Paenibacillus endophyticus</name>
    <dbReference type="NCBI Taxonomy" id="1294268"/>
    <lineage>
        <taxon>Bacteria</taxon>
        <taxon>Bacillati</taxon>
        <taxon>Bacillota</taxon>
        <taxon>Bacilli</taxon>
        <taxon>Bacillales</taxon>
        <taxon>Paenibacillaceae</taxon>
        <taxon>Paenibacillus</taxon>
    </lineage>
</organism>
<comment type="caution">
    <text evidence="2">The sequence shown here is derived from an EMBL/GenBank/DDBJ whole genome shotgun (WGS) entry which is preliminary data.</text>
</comment>
<dbReference type="Pfam" id="PF13290">
    <property type="entry name" value="CHB_HEX_C_1"/>
    <property type="match status" value="1"/>
</dbReference>
<name>A0A7W5CDK3_9BACL</name>
<feature type="domain" description="SLH" evidence="1">
    <location>
        <begin position="954"/>
        <end position="1017"/>
    </location>
</feature>
<accession>A0A7W5CDK3</accession>
<dbReference type="Pfam" id="PF00395">
    <property type="entry name" value="SLH"/>
    <property type="match status" value="3"/>
</dbReference>
<dbReference type="InterPro" id="IPR051465">
    <property type="entry name" value="Cell_Envelope_Struct_Comp"/>
</dbReference>
<dbReference type="PROSITE" id="PS51272">
    <property type="entry name" value="SLH"/>
    <property type="match status" value="3"/>
</dbReference>
<keyword evidence="3" id="KW-1185">Reference proteome</keyword>
<proteinExistence type="predicted"/>
<evidence type="ECO:0000259" key="1">
    <source>
        <dbReference type="PROSITE" id="PS51272"/>
    </source>
</evidence>